<dbReference type="AlphaFoldDB" id="A0A146K100"/>
<name>A0A146K100_9EUKA</name>
<keyword evidence="1" id="KW-0472">Membrane</keyword>
<organism evidence="2">
    <name type="scientific">Trepomonas sp. PC1</name>
    <dbReference type="NCBI Taxonomy" id="1076344"/>
    <lineage>
        <taxon>Eukaryota</taxon>
        <taxon>Metamonada</taxon>
        <taxon>Diplomonadida</taxon>
        <taxon>Hexamitidae</taxon>
        <taxon>Hexamitinae</taxon>
        <taxon>Trepomonas</taxon>
    </lineage>
</organism>
<evidence type="ECO:0000313" key="2">
    <source>
        <dbReference type="EMBL" id="JAP89406.1"/>
    </source>
</evidence>
<sequence length="415" mass="46480">NILNLQIKVRVIDGHFKHRIVGMKLVLQLKDQMLSEFTNSSGVAIFNINDSYKGKSASIIVNDEFKRFNNSVYKFVPDGKIKPLITLQPFMGIRLNFTNSVNSSIRDMKVKLWKTNESSQLGNVTTSILGTAVWFVPQKYIVANQMNTFYFTTMSDISSNIEKEMIQVNASFPWFSKAYQLRSKLPNGAVQIKILQENSKVPLMGIKINAIIGSNAMSNRSSTQGLCIFTDAGLVNNAQLTIFLNDSRFQIFKQVVKLNSSVFTITLKPVCSIELVFNDKNGKRVKNGLVHVQKVEGSNRTTIKQRSEFKRGYLRVLVPNKFYKPNTTNTYQITVTDPYGSFNEFRKTVTLKPGNNQYYEQVSVQFKNPPLGAGVTAAIIVGAIAIVVAVIAIVLILVKTKGKPKTEIEEPLLGE</sequence>
<feature type="non-terminal residue" evidence="2">
    <location>
        <position position="1"/>
    </location>
</feature>
<feature type="non-terminal residue" evidence="2">
    <location>
        <position position="415"/>
    </location>
</feature>
<keyword evidence="1" id="KW-0812">Transmembrane</keyword>
<feature type="transmembrane region" description="Helical" evidence="1">
    <location>
        <begin position="371"/>
        <end position="398"/>
    </location>
</feature>
<dbReference type="EMBL" id="GDID01007200">
    <property type="protein sequence ID" value="JAP89406.1"/>
    <property type="molecule type" value="Transcribed_RNA"/>
</dbReference>
<gene>
    <name evidence="2" type="ORF">TPC1_31099</name>
</gene>
<proteinExistence type="predicted"/>
<keyword evidence="1" id="KW-1133">Transmembrane helix</keyword>
<evidence type="ECO:0000256" key="1">
    <source>
        <dbReference type="SAM" id="Phobius"/>
    </source>
</evidence>
<reference evidence="2" key="1">
    <citation type="submission" date="2015-07" db="EMBL/GenBank/DDBJ databases">
        <title>Adaptation to a free-living lifestyle via gene acquisitions in the diplomonad Trepomonas sp. PC1.</title>
        <authorList>
            <person name="Xu F."/>
            <person name="Jerlstrom-Hultqvist J."/>
            <person name="Kolisko M."/>
            <person name="Simpson A.G.B."/>
            <person name="Roger A.J."/>
            <person name="Svard S.G."/>
            <person name="Andersson J.O."/>
        </authorList>
    </citation>
    <scope>NUCLEOTIDE SEQUENCE</scope>
    <source>
        <strain evidence="2">PC1</strain>
    </source>
</reference>
<protein>
    <submittedName>
        <fullName evidence="2">Uncharacterized protein</fullName>
    </submittedName>
</protein>
<accession>A0A146K100</accession>